<keyword evidence="2" id="KW-0472">Membrane</keyword>
<keyword evidence="1" id="KW-0175">Coiled coil</keyword>
<organism evidence="3">
    <name type="scientific">Siphoviridae sp. ctR1X1</name>
    <dbReference type="NCBI Taxonomy" id="2826331"/>
    <lineage>
        <taxon>Viruses</taxon>
        <taxon>Duplodnaviria</taxon>
        <taxon>Heunggongvirae</taxon>
        <taxon>Uroviricota</taxon>
        <taxon>Caudoviricetes</taxon>
    </lineage>
</organism>
<evidence type="ECO:0000313" key="3">
    <source>
        <dbReference type="EMBL" id="DAE19695.1"/>
    </source>
</evidence>
<accession>A0A8S5QKA9</accession>
<keyword evidence="2" id="KW-1133">Transmembrane helix</keyword>
<feature type="transmembrane region" description="Helical" evidence="2">
    <location>
        <begin position="39"/>
        <end position="59"/>
    </location>
</feature>
<evidence type="ECO:0000256" key="1">
    <source>
        <dbReference type="SAM" id="Coils"/>
    </source>
</evidence>
<sequence>MNDGAVATGYVAPLDGGEISGVVIFRKEQLCMKLSRTKLYLRLLLSALFVVCLAFFSSVSHAASSEDTSTQEPTISVPVSSWNELKGRLMQAESSINSSEKALQQANSLTATQGTALTELKIINEERTKELNALKAINEKQGQELTKASNLLTTQEAKLNEASTSLEELTEQIKRNKRTEQRLKRQRDTWAVVSGVFGLTGAIRR</sequence>
<dbReference type="EMBL" id="BK015683">
    <property type="protein sequence ID" value="DAE19695.1"/>
    <property type="molecule type" value="Genomic_DNA"/>
</dbReference>
<name>A0A8S5QKA9_9CAUD</name>
<protein>
    <submittedName>
        <fullName evidence="3">SEC10/PgrA surface exclusion domain</fullName>
    </submittedName>
</protein>
<proteinExistence type="predicted"/>
<evidence type="ECO:0000256" key="2">
    <source>
        <dbReference type="SAM" id="Phobius"/>
    </source>
</evidence>
<feature type="coiled-coil region" evidence="1">
    <location>
        <begin position="152"/>
        <end position="189"/>
    </location>
</feature>
<keyword evidence="2" id="KW-0812">Transmembrane</keyword>
<reference evidence="3" key="1">
    <citation type="journal article" date="2021" name="Proc. Natl. Acad. Sci. U.S.A.">
        <title>A Catalog of Tens of Thousands of Viruses from Human Metagenomes Reveals Hidden Associations with Chronic Diseases.</title>
        <authorList>
            <person name="Tisza M.J."/>
            <person name="Buck C.B."/>
        </authorList>
    </citation>
    <scope>NUCLEOTIDE SEQUENCE</scope>
    <source>
        <strain evidence="3">CtR1X1</strain>
    </source>
</reference>